<organism evidence="1 2">
    <name type="scientific">Ramlibacter cellulosilyticus</name>
    <dbReference type="NCBI Taxonomy" id="2764187"/>
    <lineage>
        <taxon>Bacteria</taxon>
        <taxon>Pseudomonadati</taxon>
        <taxon>Pseudomonadota</taxon>
        <taxon>Betaproteobacteria</taxon>
        <taxon>Burkholderiales</taxon>
        <taxon>Comamonadaceae</taxon>
        <taxon>Ramlibacter</taxon>
    </lineage>
</organism>
<accession>A0A923ML27</accession>
<keyword evidence="2" id="KW-1185">Reference proteome</keyword>
<dbReference type="Pfam" id="PF03860">
    <property type="entry name" value="Csp"/>
    <property type="match status" value="1"/>
</dbReference>
<name>A0A923ML27_9BURK</name>
<evidence type="ECO:0000313" key="1">
    <source>
        <dbReference type="EMBL" id="MBC5781490.1"/>
    </source>
</evidence>
<dbReference type="RefSeq" id="WP_187074246.1">
    <property type="nucleotide sequence ID" value="NZ_JACORT010000001.1"/>
</dbReference>
<sequence length="135" mass="14212">MTIASMQRCAQAAEVCAAACDAALAADDSYTRPGTEPYAAGHLALVSCGAVCSLVVAAVREGDGDLELLRWCAETCSQCASGERPEHMPPAAWSLVTRACMRCAIACQAVVDHVAHFARQAIEASRDTDFHNLEA</sequence>
<dbReference type="AlphaFoldDB" id="A0A923ML27"/>
<dbReference type="EMBL" id="JACORT010000001">
    <property type="protein sequence ID" value="MBC5781490.1"/>
    <property type="molecule type" value="Genomic_DNA"/>
</dbReference>
<gene>
    <name evidence="1" type="ORF">H8N03_00955</name>
</gene>
<comment type="caution">
    <text evidence="1">The sequence shown here is derived from an EMBL/GenBank/DDBJ whole genome shotgun (WGS) entry which is preliminary data.</text>
</comment>
<dbReference type="Gene3D" id="1.20.1270.360">
    <property type="match status" value="1"/>
</dbReference>
<evidence type="ECO:0000313" key="2">
    <source>
        <dbReference type="Proteomes" id="UP000608513"/>
    </source>
</evidence>
<reference evidence="1" key="1">
    <citation type="submission" date="2020-08" db="EMBL/GenBank/DDBJ databases">
        <title>Ramlibacter sp. USB13 16S ribosomal RNA gene genome sequencing and assembly.</title>
        <authorList>
            <person name="Kang M."/>
        </authorList>
    </citation>
    <scope>NUCLEOTIDE SEQUENCE</scope>
    <source>
        <strain evidence="1">USB13</strain>
    </source>
</reference>
<dbReference type="Proteomes" id="UP000608513">
    <property type="component" value="Unassembled WGS sequence"/>
</dbReference>
<dbReference type="InterPro" id="IPR005560">
    <property type="entry name" value="Csp_YhjQ"/>
</dbReference>
<proteinExistence type="predicted"/>
<protein>
    <submittedName>
        <fullName evidence="1">Uncharacterized protein</fullName>
    </submittedName>
</protein>